<keyword evidence="2" id="KW-0963">Cytoplasm</keyword>
<organism evidence="5 6">
    <name type="scientific">Bariatricus massiliensis</name>
    <dbReference type="NCBI Taxonomy" id="1745713"/>
    <lineage>
        <taxon>Bacteria</taxon>
        <taxon>Bacillati</taxon>
        <taxon>Bacillota</taxon>
        <taxon>Clostridia</taxon>
        <taxon>Lachnospirales</taxon>
        <taxon>Lachnospiraceae</taxon>
        <taxon>Bariatricus</taxon>
    </lineage>
</organism>
<evidence type="ECO:0000256" key="3">
    <source>
        <dbReference type="ARBA" id="ARBA00022683"/>
    </source>
</evidence>
<evidence type="ECO:0000259" key="4">
    <source>
        <dbReference type="PROSITE" id="PS51350"/>
    </source>
</evidence>
<keyword evidence="3" id="KW-0598">Phosphotransferase system</keyword>
<comment type="subcellular location">
    <subcellularLocation>
        <location evidence="1">Cytoplasm</location>
    </subcellularLocation>
</comment>
<dbReference type="PANTHER" id="PTHR33705">
    <property type="entry name" value="PHOSPHOCARRIER PROTEIN HPR"/>
    <property type="match status" value="1"/>
</dbReference>
<dbReference type="Proteomes" id="UP001299546">
    <property type="component" value="Unassembled WGS sequence"/>
</dbReference>
<accession>A0ABS8DJH0</accession>
<protein>
    <submittedName>
        <fullName evidence="5">HPr family phosphocarrier protein</fullName>
    </submittedName>
</protein>
<dbReference type="EMBL" id="JAJCIS010000012">
    <property type="protein sequence ID" value="MCB7388527.1"/>
    <property type="molecule type" value="Genomic_DNA"/>
</dbReference>
<evidence type="ECO:0000313" key="5">
    <source>
        <dbReference type="EMBL" id="MCB7388527.1"/>
    </source>
</evidence>
<dbReference type="PANTHER" id="PTHR33705:SF2">
    <property type="entry name" value="PHOSPHOCARRIER PROTEIN NPR"/>
    <property type="match status" value="1"/>
</dbReference>
<dbReference type="Gene3D" id="3.30.1340.10">
    <property type="entry name" value="HPr-like"/>
    <property type="match status" value="1"/>
</dbReference>
<dbReference type="SUPFAM" id="SSF55594">
    <property type="entry name" value="HPr-like"/>
    <property type="match status" value="1"/>
</dbReference>
<dbReference type="NCBIfam" id="TIGR01003">
    <property type="entry name" value="PTS_HPr_family"/>
    <property type="match status" value="1"/>
</dbReference>
<proteinExistence type="predicted"/>
<dbReference type="RefSeq" id="WP_066735642.1">
    <property type="nucleotide sequence ID" value="NZ_JAJCIQ010000012.1"/>
</dbReference>
<dbReference type="CDD" id="cd00367">
    <property type="entry name" value="PTS-HPr_like"/>
    <property type="match status" value="1"/>
</dbReference>
<dbReference type="InterPro" id="IPR035895">
    <property type="entry name" value="HPr-like_sf"/>
</dbReference>
<feature type="domain" description="HPr" evidence="4">
    <location>
        <begin position="1"/>
        <end position="87"/>
    </location>
</feature>
<comment type="caution">
    <text evidence="5">The sequence shown here is derived from an EMBL/GenBank/DDBJ whole genome shotgun (WGS) entry which is preliminary data.</text>
</comment>
<dbReference type="InterPro" id="IPR000032">
    <property type="entry name" value="HPr-like"/>
</dbReference>
<evidence type="ECO:0000256" key="1">
    <source>
        <dbReference type="ARBA" id="ARBA00004496"/>
    </source>
</evidence>
<evidence type="ECO:0000313" key="6">
    <source>
        <dbReference type="Proteomes" id="UP001299546"/>
    </source>
</evidence>
<dbReference type="InterPro" id="IPR050399">
    <property type="entry name" value="HPr"/>
</dbReference>
<keyword evidence="6" id="KW-1185">Reference proteome</keyword>
<evidence type="ECO:0000256" key="2">
    <source>
        <dbReference type="ARBA" id="ARBA00022490"/>
    </source>
</evidence>
<gene>
    <name evidence="5" type="ORF">LIZ65_14660</name>
</gene>
<dbReference type="Pfam" id="PF00381">
    <property type="entry name" value="PTS-HPr"/>
    <property type="match status" value="1"/>
</dbReference>
<sequence>MKEFKYVIKDEQGIHARPAGMLVKELGRKKSNITIQKIGDDRVVNAKSIMAVMSLGVKKDNEVLITADGGDEEEAIQAAEKILTENL</sequence>
<dbReference type="PROSITE" id="PS00589">
    <property type="entry name" value="PTS_HPR_SER"/>
    <property type="match status" value="1"/>
</dbReference>
<dbReference type="InterPro" id="IPR002114">
    <property type="entry name" value="PTS_HPr_Ser_P_site"/>
</dbReference>
<dbReference type="PRINTS" id="PR00107">
    <property type="entry name" value="PHOSPHOCPHPR"/>
</dbReference>
<name>A0ABS8DJH0_9FIRM</name>
<dbReference type="PROSITE" id="PS51350">
    <property type="entry name" value="PTS_HPR_DOM"/>
    <property type="match status" value="1"/>
</dbReference>
<reference evidence="5 6" key="1">
    <citation type="submission" date="2021-10" db="EMBL/GenBank/DDBJ databases">
        <title>Collection of gut derived symbiotic bacterial strains cultured from healthy donors.</title>
        <authorList>
            <person name="Lin H."/>
            <person name="Littmann E."/>
            <person name="Kohout C."/>
            <person name="Pamer E.G."/>
        </authorList>
    </citation>
    <scope>NUCLEOTIDE SEQUENCE [LARGE SCALE GENOMIC DNA]</scope>
    <source>
        <strain evidence="5 6">DFI.1.165</strain>
    </source>
</reference>